<keyword evidence="2" id="KW-0238">DNA-binding</keyword>
<dbReference type="GO" id="GO:0009307">
    <property type="term" value="P:DNA restriction-modification system"/>
    <property type="evidence" value="ECO:0007669"/>
    <property type="project" value="UniProtKB-KW"/>
</dbReference>
<reference evidence="3 4" key="1">
    <citation type="submission" date="2019-05" db="EMBL/GenBank/DDBJ databases">
        <title>Arcobacter sp. nov., isolated from sea sediment.</title>
        <authorList>
            <person name="Kim W."/>
        </authorList>
    </citation>
    <scope>NUCLEOTIDE SEQUENCE [LARGE SCALE GENOMIC DNA]</scope>
    <source>
        <strain evidence="3 4">CAU 1517</strain>
    </source>
</reference>
<evidence type="ECO:0000313" key="4">
    <source>
        <dbReference type="Proteomes" id="UP000308901"/>
    </source>
</evidence>
<accession>A0A5R8XX70</accession>
<evidence type="ECO:0008006" key="5">
    <source>
        <dbReference type="Google" id="ProtNLM"/>
    </source>
</evidence>
<dbReference type="SUPFAM" id="SSF116734">
    <property type="entry name" value="DNA methylase specificity domain"/>
    <property type="match status" value="1"/>
</dbReference>
<keyword evidence="1" id="KW-0680">Restriction system</keyword>
<dbReference type="GO" id="GO:0003677">
    <property type="term" value="F:DNA binding"/>
    <property type="evidence" value="ECO:0007669"/>
    <property type="project" value="UniProtKB-KW"/>
</dbReference>
<dbReference type="RefSeq" id="WP_138153753.1">
    <property type="nucleotide sequence ID" value="NZ_VANU01000008.1"/>
</dbReference>
<dbReference type="Proteomes" id="UP000308901">
    <property type="component" value="Unassembled WGS sequence"/>
</dbReference>
<evidence type="ECO:0000256" key="1">
    <source>
        <dbReference type="ARBA" id="ARBA00022747"/>
    </source>
</evidence>
<dbReference type="EMBL" id="VANU01000008">
    <property type="protein sequence ID" value="TLP35504.1"/>
    <property type="molecule type" value="Genomic_DNA"/>
</dbReference>
<proteinExistence type="predicted"/>
<dbReference type="OrthoDB" id="5323932at2"/>
<dbReference type="InterPro" id="IPR044946">
    <property type="entry name" value="Restrct_endonuc_typeI_TRD_sf"/>
</dbReference>
<evidence type="ECO:0000313" key="3">
    <source>
        <dbReference type="EMBL" id="TLP35504.1"/>
    </source>
</evidence>
<organism evidence="3 4">
    <name type="scientific">Arcobacter arenosus</name>
    <dbReference type="NCBI Taxonomy" id="2576037"/>
    <lineage>
        <taxon>Bacteria</taxon>
        <taxon>Pseudomonadati</taxon>
        <taxon>Campylobacterota</taxon>
        <taxon>Epsilonproteobacteria</taxon>
        <taxon>Campylobacterales</taxon>
        <taxon>Arcobacteraceae</taxon>
        <taxon>Arcobacter</taxon>
    </lineage>
</organism>
<evidence type="ECO:0000256" key="2">
    <source>
        <dbReference type="ARBA" id="ARBA00023125"/>
    </source>
</evidence>
<keyword evidence="4" id="KW-1185">Reference proteome</keyword>
<name>A0A5R8XX70_9BACT</name>
<protein>
    <recommendedName>
        <fullName evidence="5">Type I restriction modification DNA specificity domain-containing protein</fullName>
    </recommendedName>
</protein>
<dbReference type="Gene3D" id="1.10.287.1120">
    <property type="entry name" value="Bipartite methylase S protein"/>
    <property type="match status" value="1"/>
</dbReference>
<gene>
    <name evidence="3" type="ORF">FDK22_14730</name>
</gene>
<dbReference type="AlphaFoldDB" id="A0A5R8XX70"/>
<sequence>MFQLIVLKFFQIKHLKFLKKEKVLLPTKKIANEFNSFTENLYKEIDLLRGKNQTLKQTRDLLLPRLLSGKLDIEKIDIN</sequence>
<comment type="caution">
    <text evidence="3">The sequence shown here is derived from an EMBL/GenBank/DDBJ whole genome shotgun (WGS) entry which is preliminary data.</text>
</comment>
<dbReference type="Gene3D" id="3.90.220.20">
    <property type="entry name" value="DNA methylase specificity domains"/>
    <property type="match status" value="1"/>
</dbReference>